<geneLocation type="plasmid" evidence="2 3">
    <name>unnamed1</name>
</geneLocation>
<proteinExistence type="predicted"/>
<evidence type="ECO:0000313" key="2">
    <source>
        <dbReference type="EMBL" id="QDY70506.1"/>
    </source>
</evidence>
<dbReference type="OrthoDB" id="9815027at2"/>
<dbReference type="InterPro" id="IPR011059">
    <property type="entry name" value="Metal-dep_hydrolase_composite"/>
</dbReference>
<keyword evidence="2" id="KW-0378">Hydrolase</keyword>
<dbReference type="RefSeq" id="WP_146365924.1">
    <property type="nucleotide sequence ID" value="NZ_CP042262.1"/>
</dbReference>
<dbReference type="NCBIfam" id="NF004636">
    <property type="entry name" value="PRK05985.1"/>
    <property type="match status" value="1"/>
</dbReference>
<dbReference type="PANTHER" id="PTHR32027:SF9">
    <property type="entry name" value="BLL3847 PROTEIN"/>
    <property type="match status" value="1"/>
</dbReference>
<gene>
    <name evidence="2" type="ORF">FPZ52_12420</name>
</gene>
<sequence>MILKVKNARLQSGDDLATLWVEDGVFIDTPPPEQLTKDGHESYDAGGRLLLPGFVDGHAHIDKSLWGMDWYENDVPRNLEAIVENERRFRRENSFDSHQQSQRISEQALRQGTTHIRTHIDVDTEIGIAHVEGVLATKEALKDKIDIELVCFPQSGMIVRPGTYDVMDAGMKAGCDLVGGIDPSTFERDPVEHLDQVFKLAEKYGKGVDLHLHEPGELGAFSVELMIERTKALSMQGNVTISHAFCLGEVSQEHQEKLAADLGENSISIATTAPANRTVPPFDLLRKHGVEITAGNDGIRDTWSPYGTGDMLQRAMFMGLKYRWRKDVELQKALYAITQGGANVMQLKDYGLETGCKADFVLLNSRNHAEAIVAGPVDRTVFKRGECVVEDGVLI</sequence>
<dbReference type="Gene3D" id="2.30.40.10">
    <property type="entry name" value="Urease, subunit C, domain 1"/>
    <property type="match status" value="1"/>
</dbReference>
<protein>
    <submittedName>
        <fullName evidence="2">Amidohydrolase family protein</fullName>
    </submittedName>
</protein>
<dbReference type="AlphaFoldDB" id="A0A5B8IAY6"/>
<accession>A0A5B8IAY6</accession>
<dbReference type="Proteomes" id="UP000318483">
    <property type="component" value="Plasmid unnamed1"/>
</dbReference>
<dbReference type="EMBL" id="CP042262">
    <property type="protein sequence ID" value="QDY70506.1"/>
    <property type="molecule type" value="Genomic_DNA"/>
</dbReference>
<dbReference type="KEGG" id="lit:FPZ52_12420"/>
<dbReference type="InterPro" id="IPR013108">
    <property type="entry name" value="Amidohydro_3"/>
</dbReference>
<organism evidence="2 3">
    <name type="scientific">Qingshengfaniella alkalisoli</name>
    <dbReference type="NCBI Taxonomy" id="2599296"/>
    <lineage>
        <taxon>Bacteria</taxon>
        <taxon>Pseudomonadati</taxon>
        <taxon>Pseudomonadota</taxon>
        <taxon>Alphaproteobacteria</taxon>
        <taxon>Rhodobacterales</taxon>
        <taxon>Paracoccaceae</taxon>
        <taxon>Qingshengfaniella</taxon>
    </lineage>
</organism>
<keyword evidence="2" id="KW-0614">Plasmid</keyword>
<dbReference type="InterPro" id="IPR032466">
    <property type="entry name" value="Metal_Hydrolase"/>
</dbReference>
<dbReference type="SUPFAM" id="SSF51556">
    <property type="entry name" value="Metallo-dependent hydrolases"/>
    <property type="match status" value="1"/>
</dbReference>
<dbReference type="Pfam" id="PF07969">
    <property type="entry name" value="Amidohydro_3"/>
    <property type="match status" value="1"/>
</dbReference>
<dbReference type="SUPFAM" id="SSF51338">
    <property type="entry name" value="Composite domain of metallo-dependent hydrolases"/>
    <property type="match status" value="1"/>
</dbReference>
<dbReference type="PANTHER" id="PTHR32027">
    <property type="entry name" value="CYTOSINE DEAMINASE"/>
    <property type="match status" value="1"/>
</dbReference>
<dbReference type="GO" id="GO:0016814">
    <property type="term" value="F:hydrolase activity, acting on carbon-nitrogen (but not peptide) bonds, in cyclic amidines"/>
    <property type="evidence" value="ECO:0007669"/>
    <property type="project" value="TreeGrafter"/>
</dbReference>
<dbReference type="CDD" id="cd01293">
    <property type="entry name" value="Bact_CD"/>
    <property type="match status" value="1"/>
</dbReference>
<keyword evidence="3" id="KW-1185">Reference proteome</keyword>
<reference evidence="2 3" key="1">
    <citation type="submission" date="2019-07" db="EMBL/GenBank/DDBJ databases">
        <title>Litoreibacter alkalisoli sp. nov., isolated from saline-alkaline soil.</title>
        <authorList>
            <person name="Wang S."/>
            <person name="Xu L."/>
            <person name="Xing Y.-T."/>
            <person name="Sun J.-Q."/>
        </authorList>
    </citation>
    <scope>NUCLEOTIDE SEQUENCE [LARGE SCALE GENOMIC DNA]</scope>
    <source>
        <strain evidence="2 3">LN3S51</strain>
        <plasmid evidence="2 3">unnamed1</plasmid>
    </source>
</reference>
<evidence type="ECO:0000313" key="3">
    <source>
        <dbReference type="Proteomes" id="UP000318483"/>
    </source>
</evidence>
<dbReference type="Gene3D" id="3.20.20.140">
    <property type="entry name" value="Metal-dependent hydrolases"/>
    <property type="match status" value="1"/>
</dbReference>
<feature type="domain" description="Amidohydrolase 3" evidence="1">
    <location>
        <begin position="43"/>
        <end position="371"/>
    </location>
</feature>
<evidence type="ECO:0000259" key="1">
    <source>
        <dbReference type="Pfam" id="PF07969"/>
    </source>
</evidence>
<dbReference type="InterPro" id="IPR052349">
    <property type="entry name" value="Metallo-hydrolase_Enzymes"/>
</dbReference>
<name>A0A5B8IAY6_9RHOB</name>